<feature type="compositionally biased region" description="Polar residues" evidence="1">
    <location>
        <begin position="388"/>
        <end position="429"/>
    </location>
</feature>
<feature type="compositionally biased region" description="Polar residues" evidence="1">
    <location>
        <begin position="182"/>
        <end position="209"/>
    </location>
</feature>
<organism evidence="3 4">
    <name type="scientific">Trichonephila clavata</name>
    <name type="common">Joro spider</name>
    <name type="synonym">Nephila clavata</name>
    <dbReference type="NCBI Taxonomy" id="2740835"/>
    <lineage>
        <taxon>Eukaryota</taxon>
        <taxon>Metazoa</taxon>
        <taxon>Ecdysozoa</taxon>
        <taxon>Arthropoda</taxon>
        <taxon>Chelicerata</taxon>
        <taxon>Arachnida</taxon>
        <taxon>Araneae</taxon>
        <taxon>Araneomorphae</taxon>
        <taxon>Entelegynae</taxon>
        <taxon>Araneoidea</taxon>
        <taxon>Nephilidae</taxon>
        <taxon>Trichonephila</taxon>
    </lineage>
</organism>
<feature type="compositionally biased region" description="Basic residues" evidence="1">
    <location>
        <begin position="145"/>
        <end position="165"/>
    </location>
</feature>
<keyword evidence="4" id="KW-1185">Reference proteome</keyword>
<keyword evidence="2" id="KW-0812">Transmembrane</keyword>
<gene>
    <name evidence="3" type="primary">NCL1_23389</name>
    <name evidence="3" type="ORF">TNCT_74231</name>
</gene>
<keyword evidence="2" id="KW-0472">Membrane</keyword>
<feature type="compositionally biased region" description="Polar residues" evidence="1">
    <location>
        <begin position="127"/>
        <end position="137"/>
    </location>
</feature>
<evidence type="ECO:0000313" key="4">
    <source>
        <dbReference type="Proteomes" id="UP000887116"/>
    </source>
</evidence>
<dbReference type="AlphaFoldDB" id="A0A8X6GHJ2"/>
<protein>
    <submittedName>
        <fullName evidence="3">Uncharacterized protein</fullName>
    </submittedName>
</protein>
<evidence type="ECO:0000256" key="1">
    <source>
        <dbReference type="SAM" id="MobiDB-lite"/>
    </source>
</evidence>
<feature type="transmembrane region" description="Helical" evidence="2">
    <location>
        <begin position="28"/>
        <end position="51"/>
    </location>
</feature>
<comment type="caution">
    <text evidence="3">The sequence shown here is derived from an EMBL/GenBank/DDBJ whole genome shotgun (WGS) entry which is preliminary data.</text>
</comment>
<dbReference type="OrthoDB" id="6429049at2759"/>
<feature type="region of interest" description="Disordered" evidence="1">
    <location>
        <begin position="491"/>
        <end position="519"/>
    </location>
</feature>
<sequence length="519" mass="57334">MPQRSKKDHKHSHHSDSRWHNFHFSGKLILCSVIFGFLLILIGGILLAIGMDRDEDTKSDNYDDLQKKPPLMFVGPVIMGIGGFTVIVGILMCLVETKVFRTRTADSNPLINGEGEPARRESEAAGTESNSTAVPSSSHHERNRDGHHKKSNKRTKNNKKSHKSKSQKEASSSGSEPIPINSPKNFLSASDTFLTPQNSFSHENMPMQNNSRDATIQTSASLMKSFTSSGETWNASTEFQTPSTSLNDNSPTFQHSEKSSETPSPQSVMSIPITPIGSVIQNERHEFLTPKNSNAAILEEMPRKVETLKQENVVQDNKHEFLTPKNSSAELLDEPKHLAENGLKQTIPVSKDQKIPVEISAIKPTAISVVADVHTPPKQESSEVIEESNPSKIQDVQHSDTNGSQNNNEVDIKSQNSNDSLINKPQQSIEADKINPTGNEQKVIESKAEPSNLLNSESKEANCDNILDLKKDAVSMNHDIVNTNLQNGEKTINHINEVNSEECDSDKTSSKEENDLKDK</sequence>
<feature type="region of interest" description="Disordered" evidence="1">
    <location>
        <begin position="227"/>
        <end position="270"/>
    </location>
</feature>
<proteinExistence type="predicted"/>
<reference evidence="3" key="1">
    <citation type="submission" date="2020-07" db="EMBL/GenBank/DDBJ databases">
        <title>Multicomponent nature underlies the extraordinary mechanical properties of spider dragline silk.</title>
        <authorList>
            <person name="Kono N."/>
            <person name="Nakamura H."/>
            <person name="Mori M."/>
            <person name="Yoshida Y."/>
            <person name="Ohtoshi R."/>
            <person name="Malay A.D."/>
            <person name="Moran D.A.P."/>
            <person name="Tomita M."/>
            <person name="Numata K."/>
            <person name="Arakawa K."/>
        </authorList>
    </citation>
    <scope>NUCLEOTIDE SEQUENCE</scope>
</reference>
<feature type="region of interest" description="Disordered" evidence="1">
    <location>
        <begin position="106"/>
        <end position="209"/>
    </location>
</feature>
<feature type="compositionally biased region" description="Basic and acidic residues" evidence="1">
    <location>
        <begin position="505"/>
        <end position="519"/>
    </location>
</feature>
<dbReference type="Proteomes" id="UP000887116">
    <property type="component" value="Unassembled WGS sequence"/>
</dbReference>
<evidence type="ECO:0000256" key="2">
    <source>
        <dbReference type="SAM" id="Phobius"/>
    </source>
</evidence>
<feature type="region of interest" description="Disordered" evidence="1">
    <location>
        <begin position="373"/>
        <end position="459"/>
    </location>
</feature>
<evidence type="ECO:0000313" key="3">
    <source>
        <dbReference type="EMBL" id="GFR03254.1"/>
    </source>
</evidence>
<keyword evidence="2" id="KW-1133">Transmembrane helix</keyword>
<accession>A0A8X6GHJ2</accession>
<feature type="compositionally biased region" description="Polar residues" evidence="1">
    <location>
        <begin position="227"/>
        <end position="254"/>
    </location>
</feature>
<dbReference type="EMBL" id="BMAO01015639">
    <property type="protein sequence ID" value="GFR03254.1"/>
    <property type="molecule type" value="Genomic_DNA"/>
</dbReference>
<name>A0A8X6GHJ2_TRICU</name>
<feature type="transmembrane region" description="Helical" evidence="2">
    <location>
        <begin position="71"/>
        <end position="95"/>
    </location>
</feature>